<dbReference type="InterPro" id="IPR004155">
    <property type="entry name" value="PBS_lyase_HEAT"/>
</dbReference>
<dbReference type="AlphaFoldDB" id="A0A2S8FZQ0"/>
<reference evidence="2 3" key="1">
    <citation type="submission" date="2018-02" db="EMBL/GenBank/DDBJ databases">
        <title>Comparative genomes isolates from brazilian mangrove.</title>
        <authorList>
            <person name="Araujo J.E."/>
            <person name="Taketani R.G."/>
            <person name="Silva M.C.P."/>
            <person name="Loureco M.V."/>
            <person name="Andreote F.D."/>
        </authorList>
    </citation>
    <scope>NUCLEOTIDE SEQUENCE [LARGE SCALE GENOMIC DNA]</scope>
    <source>
        <strain evidence="2 3">Hex-1 MGV</strain>
    </source>
</reference>
<comment type="caution">
    <text evidence="2">The sequence shown here is derived from an EMBL/GenBank/DDBJ whole genome shotgun (WGS) entry which is preliminary data.</text>
</comment>
<dbReference type="Pfam" id="PF13646">
    <property type="entry name" value="HEAT_2"/>
    <property type="match status" value="1"/>
</dbReference>
<dbReference type="InterPro" id="IPR011989">
    <property type="entry name" value="ARM-like"/>
</dbReference>
<sequence length="211" mass="22629">MSGEKQSNAHSVLILVASTFAVVAIVAVLAILTARGLYRIERKIVEQRTQEIQALVSSAQKHPHDLSFGNSILAIAEGDNDFLAVYATASLGDLGEAARPIIPRIARLMNARNGTVRREAARSLSRLGPISEDALPLLVAKIQSDSDYDVTYFAVEAIGAIGKPSALPVLRTKLADSDGNLSEIIQVEINRLEAIESTSSLDDSPILNDRT</sequence>
<gene>
    <name evidence="2" type="ORF">C5Y83_06920</name>
</gene>
<evidence type="ECO:0000313" key="2">
    <source>
        <dbReference type="EMBL" id="PQO37672.1"/>
    </source>
</evidence>
<dbReference type="SUPFAM" id="SSF48371">
    <property type="entry name" value="ARM repeat"/>
    <property type="match status" value="1"/>
</dbReference>
<organism evidence="2 3">
    <name type="scientific">Blastopirellula marina</name>
    <dbReference type="NCBI Taxonomy" id="124"/>
    <lineage>
        <taxon>Bacteria</taxon>
        <taxon>Pseudomonadati</taxon>
        <taxon>Planctomycetota</taxon>
        <taxon>Planctomycetia</taxon>
        <taxon>Pirellulales</taxon>
        <taxon>Pirellulaceae</taxon>
        <taxon>Blastopirellula</taxon>
    </lineage>
</organism>
<dbReference type="SMART" id="SM00567">
    <property type="entry name" value="EZ_HEAT"/>
    <property type="match status" value="2"/>
</dbReference>
<dbReference type="Proteomes" id="UP000238322">
    <property type="component" value="Unassembled WGS sequence"/>
</dbReference>
<evidence type="ECO:0000256" key="1">
    <source>
        <dbReference type="SAM" id="Phobius"/>
    </source>
</evidence>
<dbReference type="EMBL" id="PUHY01000005">
    <property type="protein sequence ID" value="PQO37672.1"/>
    <property type="molecule type" value="Genomic_DNA"/>
</dbReference>
<keyword evidence="1" id="KW-0472">Membrane</keyword>
<protein>
    <recommendedName>
        <fullName evidence="4">HEAT repeat domain-containing protein</fullName>
    </recommendedName>
</protein>
<name>A0A2S8FZQ0_9BACT</name>
<dbReference type="InterPro" id="IPR016024">
    <property type="entry name" value="ARM-type_fold"/>
</dbReference>
<proteinExistence type="predicted"/>
<evidence type="ECO:0008006" key="4">
    <source>
        <dbReference type="Google" id="ProtNLM"/>
    </source>
</evidence>
<dbReference type="Gene3D" id="1.25.10.10">
    <property type="entry name" value="Leucine-rich Repeat Variant"/>
    <property type="match status" value="1"/>
</dbReference>
<evidence type="ECO:0000313" key="3">
    <source>
        <dbReference type="Proteomes" id="UP000238322"/>
    </source>
</evidence>
<keyword evidence="1" id="KW-1133">Transmembrane helix</keyword>
<keyword evidence="1" id="KW-0812">Transmembrane</keyword>
<accession>A0A2S8FZQ0</accession>
<feature type="transmembrane region" description="Helical" evidence="1">
    <location>
        <begin position="12"/>
        <end position="34"/>
    </location>
</feature>
<dbReference type="RefSeq" id="WP_105328921.1">
    <property type="nucleotide sequence ID" value="NZ_PUHY01000005.1"/>
</dbReference>